<keyword evidence="4" id="KW-1185">Reference proteome</keyword>
<feature type="compositionally biased region" description="Polar residues" evidence="1">
    <location>
        <begin position="377"/>
        <end position="390"/>
    </location>
</feature>
<dbReference type="SUPFAM" id="SSF56219">
    <property type="entry name" value="DNase I-like"/>
    <property type="match status" value="1"/>
</dbReference>
<feature type="compositionally biased region" description="Polar residues" evidence="1">
    <location>
        <begin position="100"/>
        <end position="121"/>
    </location>
</feature>
<dbReference type="PANTHER" id="PTHR12121:SF85">
    <property type="entry name" value="CARBON CATABOLITE REPRESSOR PROTEIN 4 HOMOLOG 6"/>
    <property type="match status" value="1"/>
</dbReference>
<proteinExistence type="predicted"/>
<feature type="region of interest" description="Disordered" evidence="1">
    <location>
        <begin position="54"/>
        <end position="125"/>
    </location>
</feature>
<dbReference type="Proteomes" id="UP001152523">
    <property type="component" value="Unassembled WGS sequence"/>
</dbReference>
<feature type="region of interest" description="Disordered" evidence="1">
    <location>
        <begin position="364"/>
        <end position="400"/>
    </location>
</feature>
<dbReference type="Gene3D" id="3.60.10.10">
    <property type="entry name" value="Endonuclease/exonuclease/phosphatase"/>
    <property type="match status" value="2"/>
</dbReference>
<name>A0AAV0CJR2_9ASTE</name>
<feature type="compositionally biased region" description="Basic and acidic residues" evidence="1">
    <location>
        <begin position="391"/>
        <end position="400"/>
    </location>
</feature>
<comment type="caution">
    <text evidence="3">The sequence shown here is derived from an EMBL/GenBank/DDBJ whole genome shotgun (WGS) entry which is preliminary data.</text>
</comment>
<dbReference type="EMBL" id="CAMAPF010000033">
    <property type="protein sequence ID" value="CAH9079149.1"/>
    <property type="molecule type" value="Genomic_DNA"/>
</dbReference>
<dbReference type="GO" id="GO:0000175">
    <property type="term" value="F:3'-5'-RNA exonuclease activity"/>
    <property type="evidence" value="ECO:0007669"/>
    <property type="project" value="TreeGrafter"/>
</dbReference>
<dbReference type="PANTHER" id="PTHR12121">
    <property type="entry name" value="CARBON CATABOLITE REPRESSOR PROTEIN 4"/>
    <property type="match status" value="1"/>
</dbReference>
<organism evidence="3 4">
    <name type="scientific">Cuscuta epithymum</name>
    <dbReference type="NCBI Taxonomy" id="186058"/>
    <lineage>
        <taxon>Eukaryota</taxon>
        <taxon>Viridiplantae</taxon>
        <taxon>Streptophyta</taxon>
        <taxon>Embryophyta</taxon>
        <taxon>Tracheophyta</taxon>
        <taxon>Spermatophyta</taxon>
        <taxon>Magnoliopsida</taxon>
        <taxon>eudicotyledons</taxon>
        <taxon>Gunneridae</taxon>
        <taxon>Pentapetalae</taxon>
        <taxon>asterids</taxon>
        <taxon>lamiids</taxon>
        <taxon>Solanales</taxon>
        <taxon>Convolvulaceae</taxon>
        <taxon>Cuscuteae</taxon>
        <taxon>Cuscuta</taxon>
        <taxon>Cuscuta subgen. Cuscuta</taxon>
    </lineage>
</organism>
<feature type="domain" description="Endonuclease/exonuclease/phosphatase" evidence="2">
    <location>
        <begin position="153"/>
        <end position="375"/>
    </location>
</feature>
<evidence type="ECO:0000259" key="2">
    <source>
        <dbReference type="Pfam" id="PF03372"/>
    </source>
</evidence>
<dbReference type="InterPro" id="IPR050410">
    <property type="entry name" value="CCR4/nocturin_mRNA_transcr"/>
</dbReference>
<feature type="region of interest" description="Disordered" evidence="1">
    <location>
        <begin position="517"/>
        <end position="545"/>
    </location>
</feature>
<sequence>MTPFKNEFKRRALGRAHMKPSPPFYRPAAAASVSYMYSLSQLGSDSKAFCSAQQRSLDSNIRTVEDTSRGRRKNSTFRQQSVKNPQSHPYYSDHHPPPNLNSNQHFNGQQFRPTSQLNQTGPRGPPPKALNYRYWEYAKTAPPPHCERFTVLSYNILANYLATNHRAKLYGHLPLHILEWESRKRSLVFELGLWSADVLCLQEVDRFQEMEAELQFQGYSGIWKMRTGDAVDGCAIFWRDSRLKLLQEDSIEFRKHGLRDNVAQICVFELLDQNKGDSSEASAIRSSTANKVVVCNIHVLFNPRRGEMKLGQMRLLLDKADHFSKLWNGAPVVICGDFNSTPKSPLYNFIAERKLDILKVARDKVSGQHPDSENSPKRSSPMNRPNSSTDSVKDASVSHEGEEREACSNLVLSTLSPIVASGDGLSRGCGSQTQNSVVNGSSKTFVGAHFEDKAMERTVEYFTDSQRTSTIRLNADSPHIYDSEGSIPSTLEEGVEDQSSGEDSATFLSELCGASDRTPLSVSERGEPDERSGLSSVSHSKELPGVRGADFRGTYYDPTAWTPIEIQTATGSMDCTVMEHHLRLTSVYREVENVVGKRDSIGEPEATSYHNAFLGTVDYIWRSEGLQTVRVLAPIPTQAMQFYRGFPTKKWGSDHIALVSELAFTERRLSGQERQS</sequence>
<protein>
    <recommendedName>
        <fullName evidence="2">Endonuclease/exonuclease/phosphatase domain-containing protein</fullName>
    </recommendedName>
</protein>
<feature type="compositionally biased region" description="Basic and acidic residues" evidence="1">
    <location>
        <begin position="364"/>
        <end position="376"/>
    </location>
</feature>
<gene>
    <name evidence="3" type="ORF">CEPIT_LOCUS6732</name>
</gene>
<evidence type="ECO:0000313" key="4">
    <source>
        <dbReference type="Proteomes" id="UP001152523"/>
    </source>
</evidence>
<dbReference type="AlphaFoldDB" id="A0AAV0CJR2"/>
<dbReference type="Pfam" id="PF03372">
    <property type="entry name" value="Exo_endo_phos"/>
    <property type="match status" value="1"/>
</dbReference>
<feature type="region of interest" description="Disordered" evidence="1">
    <location>
        <begin position="477"/>
        <end position="503"/>
    </location>
</feature>
<accession>A0AAV0CJR2</accession>
<dbReference type="InterPro" id="IPR005135">
    <property type="entry name" value="Endo/exonuclease/phosphatase"/>
</dbReference>
<dbReference type="InterPro" id="IPR036691">
    <property type="entry name" value="Endo/exonu/phosph_ase_sf"/>
</dbReference>
<reference evidence="3" key="1">
    <citation type="submission" date="2022-07" db="EMBL/GenBank/DDBJ databases">
        <authorList>
            <person name="Macas J."/>
            <person name="Novak P."/>
            <person name="Neumann P."/>
        </authorList>
    </citation>
    <scope>NUCLEOTIDE SEQUENCE</scope>
</reference>
<evidence type="ECO:0000313" key="3">
    <source>
        <dbReference type="EMBL" id="CAH9079149.1"/>
    </source>
</evidence>
<evidence type="ECO:0000256" key="1">
    <source>
        <dbReference type="SAM" id="MobiDB-lite"/>
    </source>
</evidence>